<keyword evidence="2 3" id="KW-0378">Hydrolase</keyword>
<dbReference type="NCBIfam" id="TIGR00051">
    <property type="entry name" value="YbgC/FadM family acyl-CoA thioesterase"/>
    <property type="match status" value="1"/>
</dbReference>
<sequence length="156" mass="17339">MAEQPTSGRLDAGRHAFPLRVYYEDTDAAGIVYYANYLRFAERARTEMMRAAGTEHGRLMGEAGVLWAVRRCTADYLSPARLDDRLEVVSTVVDVGAARLDLMQAVWRRADGTPPEELARLSVRLACIDRVHGRATRLPPVLRTALEALVTPQSTL</sequence>
<comment type="similarity">
    <text evidence="1">Belongs to the 4-hydroxybenzoyl-CoA thioesterase family.</text>
</comment>
<protein>
    <submittedName>
        <fullName evidence="3">Acyl-CoA thioester hydrolase</fullName>
    </submittedName>
</protein>
<dbReference type="EMBL" id="RJKX01000014">
    <property type="protein sequence ID" value="ROP91299.1"/>
    <property type="molecule type" value="Genomic_DNA"/>
</dbReference>
<dbReference type="Proteomes" id="UP000278222">
    <property type="component" value="Unassembled WGS sequence"/>
</dbReference>
<proteinExistence type="inferred from homology"/>
<dbReference type="PIRSF" id="PIRSF003230">
    <property type="entry name" value="YbgC"/>
    <property type="match status" value="1"/>
</dbReference>
<evidence type="ECO:0000256" key="1">
    <source>
        <dbReference type="ARBA" id="ARBA00005953"/>
    </source>
</evidence>
<accession>A0A3N1LKN7</accession>
<dbReference type="Gene3D" id="3.10.129.10">
    <property type="entry name" value="Hotdog Thioesterase"/>
    <property type="match status" value="1"/>
</dbReference>
<dbReference type="Pfam" id="PF13279">
    <property type="entry name" value="4HBT_2"/>
    <property type="match status" value="1"/>
</dbReference>
<keyword evidence="4" id="KW-1185">Reference proteome</keyword>
<dbReference type="InterPro" id="IPR029069">
    <property type="entry name" value="HotDog_dom_sf"/>
</dbReference>
<evidence type="ECO:0000256" key="2">
    <source>
        <dbReference type="ARBA" id="ARBA00022801"/>
    </source>
</evidence>
<dbReference type="InterPro" id="IPR006684">
    <property type="entry name" value="YbgC/YbaW"/>
</dbReference>
<name>A0A3N1LKN7_9PROT</name>
<dbReference type="FunFam" id="3.10.129.10:FF:000004">
    <property type="entry name" value="Tol-pal system-associated acyl-CoA thioesterase"/>
    <property type="match status" value="1"/>
</dbReference>
<dbReference type="CDD" id="cd00586">
    <property type="entry name" value="4HBT"/>
    <property type="match status" value="1"/>
</dbReference>
<dbReference type="PANTHER" id="PTHR31793:SF37">
    <property type="entry name" value="ACYL-COA THIOESTER HYDROLASE YBGC"/>
    <property type="match status" value="1"/>
</dbReference>
<dbReference type="AlphaFoldDB" id="A0A3N1LKN7"/>
<evidence type="ECO:0000313" key="3">
    <source>
        <dbReference type="EMBL" id="ROP91299.1"/>
    </source>
</evidence>
<evidence type="ECO:0000313" key="4">
    <source>
        <dbReference type="Proteomes" id="UP000278222"/>
    </source>
</evidence>
<dbReference type="PANTHER" id="PTHR31793">
    <property type="entry name" value="4-HYDROXYBENZOYL-COA THIOESTERASE FAMILY MEMBER"/>
    <property type="match status" value="1"/>
</dbReference>
<reference evidence="3 4" key="1">
    <citation type="submission" date="2018-11" db="EMBL/GenBank/DDBJ databases">
        <title>Genomic Encyclopedia of Type Strains, Phase IV (KMG-IV): sequencing the most valuable type-strain genomes for metagenomic binning, comparative biology and taxonomic classification.</title>
        <authorList>
            <person name="Goeker M."/>
        </authorList>
    </citation>
    <scope>NUCLEOTIDE SEQUENCE [LARGE SCALE GENOMIC DNA]</scope>
    <source>
        <strain evidence="3 4">DSM 5900</strain>
    </source>
</reference>
<dbReference type="SUPFAM" id="SSF54637">
    <property type="entry name" value="Thioesterase/thiol ester dehydrase-isomerase"/>
    <property type="match status" value="1"/>
</dbReference>
<dbReference type="InterPro" id="IPR050563">
    <property type="entry name" value="4-hydroxybenzoyl-CoA_TE"/>
</dbReference>
<gene>
    <name evidence="3" type="ORF">EDC65_3165</name>
</gene>
<comment type="caution">
    <text evidence="3">The sequence shown here is derived from an EMBL/GenBank/DDBJ whole genome shotgun (WGS) entry which is preliminary data.</text>
</comment>
<organism evidence="3 4">
    <name type="scientific">Stella humosa</name>
    <dbReference type="NCBI Taxonomy" id="94"/>
    <lineage>
        <taxon>Bacteria</taxon>
        <taxon>Pseudomonadati</taxon>
        <taxon>Pseudomonadota</taxon>
        <taxon>Alphaproteobacteria</taxon>
        <taxon>Rhodospirillales</taxon>
        <taxon>Stellaceae</taxon>
        <taxon>Stella</taxon>
    </lineage>
</organism>
<dbReference type="RefSeq" id="WP_197735733.1">
    <property type="nucleotide sequence ID" value="NZ_AP019700.1"/>
</dbReference>
<dbReference type="GO" id="GO:0047617">
    <property type="term" value="F:fatty acyl-CoA hydrolase activity"/>
    <property type="evidence" value="ECO:0007669"/>
    <property type="project" value="TreeGrafter"/>
</dbReference>